<protein>
    <submittedName>
        <fullName evidence="1">Uncharacterized protein</fullName>
    </submittedName>
</protein>
<reference evidence="1" key="2">
    <citation type="journal article" date="2024" name="Plant">
        <title>Genomic evolution and insights into agronomic trait innovations of Sesamum species.</title>
        <authorList>
            <person name="Miao H."/>
            <person name="Wang L."/>
            <person name="Qu L."/>
            <person name="Liu H."/>
            <person name="Sun Y."/>
            <person name="Le M."/>
            <person name="Wang Q."/>
            <person name="Wei S."/>
            <person name="Zheng Y."/>
            <person name="Lin W."/>
            <person name="Duan Y."/>
            <person name="Cao H."/>
            <person name="Xiong S."/>
            <person name="Wang X."/>
            <person name="Wei L."/>
            <person name="Li C."/>
            <person name="Ma Q."/>
            <person name="Ju M."/>
            <person name="Zhao R."/>
            <person name="Li G."/>
            <person name="Mu C."/>
            <person name="Tian Q."/>
            <person name="Mei H."/>
            <person name="Zhang T."/>
            <person name="Gao T."/>
            <person name="Zhang H."/>
        </authorList>
    </citation>
    <scope>NUCLEOTIDE SEQUENCE</scope>
    <source>
        <strain evidence="1">G02</strain>
    </source>
</reference>
<dbReference type="EMBL" id="JACGWJ010000017">
    <property type="protein sequence ID" value="KAL0355462.1"/>
    <property type="molecule type" value="Genomic_DNA"/>
</dbReference>
<dbReference type="AlphaFoldDB" id="A0AAW2PHT6"/>
<proteinExistence type="predicted"/>
<sequence length="70" mass="8205">MARVLQGEFGDPNRRALVMDAVRELNDFDVNEQLAVAEWLFNQPKSMELFFSLSGEYREKWVRLMLAGRI</sequence>
<name>A0AAW2PHT6_SESRA</name>
<comment type="caution">
    <text evidence="1">The sequence shown here is derived from an EMBL/GenBank/DDBJ whole genome shotgun (WGS) entry which is preliminary data.</text>
</comment>
<gene>
    <name evidence="1" type="ORF">Sradi_3993100</name>
</gene>
<reference evidence="1" key="1">
    <citation type="submission" date="2020-06" db="EMBL/GenBank/DDBJ databases">
        <authorList>
            <person name="Li T."/>
            <person name="Hu X."/>
            <person name="Zhang T."/>
            <person name="Song X."/>
            <person name="Zhang H."/>
            <person name="Dai N."/>
            <person name="Sheng W."/>
            <person name="Hou X."/>
            <person name="Wei L."/>
        </authorList>
    </citation>
    <scope>NUCLEOTIDE SEQUENCE</scope>
    <source>
        <strain evidence="1">G02</strain>
        <tissue evidence="1">Leaf</tissue>
    </source>
</reference>
<organism evidence="1">
    <name type="scientific">Sesamum radiatum</name>
    <name type="common">Black benniseed</name>
    <dbReference type="NCBI Taxonomy" id="300843"/>
    <lineage>
        <taxon>Eukaryota</taxon>
        <taxon>Viridiplantae</taxon>
        <taxon>Streptophyta</taxon>
        <taxon>Embryophyta</taxon>
        <taxon>Tracheophyta</taxon>
        <taxon>Spermatophyta</taxon>
        <taxon>Magnoliopsida</taxon>
        <taxon>eudicotyledons</taxon>
        <taxon>Gunneridae</taxon>
        <taxon>Pentapetalae</taxon>
        <taxon>asterids</taxon>
        <taxon>lamiids</taxon>
        <taxon>Lamiales</taxon>
        <taxon>Pedaliaceae</taxon>
        <taxon>Sesamum</taxon>
    </lineage>
</organism>
<accession>A0AAW2PHT6</accession>
<evidence type="ECO:0000313" key="1">
    <source>
        <dbReference type="EMBL" id="KAL0355462.1"/>
    </source>
</evidence>